<organism evidence="11 12">
    <name type="scientific">Cytospora mali</name>
    <name type="common">Apple Valsa canker fungus</name>
    <name type="synonym">Valsa mali</name>
    <dbReference type="NCBI Taxonomy" id="578113"/>
    <lineage>
        <taxon>Eukaryota</taxon>
        <taxon>Fungi</taxon>
        <taxon>Dikarya</taxon>
        <taxon>Ascomycota</taxon>
        <taxon>Pezizomycotina</taxon>
        <taxon>Sordariomycetes</taxon>
        <taxon>Sordariomycetidae</taxon>
        <taxon>Diaporthales</taxon>
        <taxon>Cytosporaceae</taxon>
        <taxon>Cytospora</taxon>
    </lineage>
</organism>
<keyword evidence="6 10" id="KW-0378">Hydrolase</keyword>
<dbReference type="SMR" id="A0A194VK59"/>
<dbReference type="Proteomes" id="UP000078559">
    <property type="component" value="Chromosome 1"/>
</dbReference>
<dbReference type="GO" id="GO:0030600">
    <property type="term" value="F:feruloyl esterase activity"/>
    <property type="evidence" value="ECO:0007669"/>
    <property type="project" value="UniProtKB-EC"/>
</dbReference>
<keyword evidence="3" id="KW-0858">Xylan degradation</keyword>
<dbReference type="PANTHER" id="PTHR33938:SF15">
    <property type="entry name" value="FERULOYL ESTERASE B-RELATED"/>
    <property type="match status" value="1"/>
</dbReference>
<proteinExistence type="inferred from homology"/>
<evidence type="ECO:0000256" key="5">
    <source>
        <dbReference type="ARBA" id="ARBA00022729"/>
    </source>
</evidence>
<gene>
    <name evidence="11" type="ORF">VM1G_00022</name>
</gene>
<evidence type="ECO:0000313" key="11">
    <source>
        <dbReference type="EMBL" id="KUI64534.1"/>
    </source>
</evidence>
<evidence type="ECO:0000256" key="10">
    <source>
        <dbReference type="RuleBase" id="RU361238"/>
    </source>
</evidence>
<evidence type="ECO:0000256" key="9">
    <source>
        <dbReference type="ARBA" id="ARBA00034075"/>
    </source>
</evidence>
<keyword evidence="3" id="KW-0624">Polysaccharide degradation</keyword>
<evidence type="ECO:0000313" key="12">
    <source>
        <dbReference type="Proteomes" id="UP000078559"/>
    </source>
</evidence>
<keyword evidence="2" id="KW-0719">Serine esterase</keyword>
<feature type="signal peptide" evidence="10">
    <location>
        <begin position="1"/>
        <end position="16"/>
    </location>
</feature>
<dbReference type="PHI-base" id="PHI:10222"/>
<dbReference type="AlphaFoldDB" id="A0A194VK59"/>
<dbReference type="GO" id="GO:0046872">
    <property type="term" value="F:metal ion binding"/>
    <property type="evidence" value="ECO:0007669"/>
    <property type="project" value="UniProtKB-KW"/>
</dbReference>
<accession>A0A194VK59</accession>
<dbReference type="OrthoDB" id="3039123at2759"/>
<evidence type="ECO:0000256" key="4">
    <source>
        <dbReference type="ARBA" id="ARBA00022723"/>
    </source>
</evidence>
<evidence type="ECO:0000256" key="1">
    <source>
        <dbReference type="ARBA" id="ARBA00006249"/>
    </source>
</evidence>
<keyword evidence="12" id="KW-1185">Reference proteome</keyword>
<dbReference type="SUPFAM" id="SSF53474">
    <property type="entry name" value="alpha/beta-Hydrolases"/>
    <property type="match status" value="1"/>
</dbReference>
<feature type="chain" id="PRO_5008443809" description="Carboxylic ester hydrolase" evidence="10">
    <location>
        <begin position="17"/>
        <end position="521"/>
    </location>
</feature>
<dbReference type="PANTHER" id="PTHR33938">
    <property type="entry name" value="FERULOYL ESTERASE B-RELATED"/>
    <property type="match status" value="1"/>
</dbReference>
<evidence type="ECO:0000256" key="6">
    <source>
        <dbReference type="ARBA" id="ARBA00022801"/>
    </source>
</evidence>
<keyword evidence="8" id="KW-1015">Disulfide bond</keyword>
<keyword evidence="4" id="KW-0479">Metal-binding</keyword>
<reference evidence="11" key="1">
    <citation type="submission" date="2014-12" db="EMBL/GenBank/DDBJ databases">
        <title>Genome Sequence of Valsa Canker Pathogens Uncovers a Specific Adaption of Colonization on Woody Bark.</title>
        <authorList>
            <person name="Yin Z."/>
            <person name="Liu H."/>
            <person name="Gao X."/>
            <person name="Li Z."/>
            <person name="Song N."/>
            <person name="Ke X."/>
            <person name="Dai Q."/>
            <person name="Wu Y."/>
            <person name="Sun Y."/>
            <person name="Xu J.-R."/>
            <person name="Kang Z.K."/>
            <person name="Wang L."/>
            <person name="Huang L."/>
        </authorList>
    </citation>
    <scope>NUCLEOTIDE SEQUENCE [LARGE SCALE GENOMIC DNA]</scope>
    <source>
        <strain evidence="11">03-8</strain>
    </source>
</reference>
<dbReference type="InterPro" id="IPR011118">
    <property type="entry name" value="Tannase/feruloyl_esterase"/>
</dbReference>
<protein>
    <recommendedName>
        <fullName evidence="10">Carboxylic ester hydrolase</fullName>
        <ecNumber evidence="10">3.1.1.-</ecNumber>
    </recommendedName>
</protein>
<dbReference type="EMBL" id="CM003098">
    <property type="protein sequence ID" value="KUI64534.1"/>
    <property type="molecule type" value="Genomic_DNA"/>
</dbReference>
<name>A0A194VK59_CYTMA</name>
<keyword evidence="5 10" id="KW-0732">Signal</keyword>
<dbReference type="GO" id="GO:0045493">
    <property type="term" value="P:xylan catabolic process"/>
    <property type="evidence" value="ECO:0007669"/>
    <property type="project" value="UniProtKB-KW"/>
</dbReference>
<evidence type="ECO:0000256" key="2">
    <source>
        <dbReference type="ARBA" id="ARBA00022487"/>
    </source>
</evidence>
<evidence type="ECO:0000256" key="3">
    <source>
        <dbReference type="ARBA" id="ARBA00022651"/>
    </source>
</evidence>
<evidence type="ECO:0000256" key="7">
    <source>
        <dbReference type="ARBA" id="ARBA00022837"/>
    </source>
</evidence>
<dbReference type="Pfam" id="PF07519">
    <property type="entry name" value="Tannase"/>
    <property type="match status" value="1"/>
</dbReference>
<sequence>MLPILVLSLLAKVVAGDDSSCHALSNSLALDLNQALNNTALMNSTWIPAGAKNISGTLNSVAFCEVFGAVSYPGNNSVIFEIWLPDNKAYNGRFLAVGNGGMAGIIDEYALMENLNSGYAVAGGDSGHRAADNNDGEGEDGVYIPYLRDRNQILAWIHNSISYFTPPAKSIIGAYYGSPPRHSYYKGCSTGGAQGFALAQFHPELFDGIVAGSPGNWYSHLTLSFLWNAQASQGTRLEDETTGQAVLDFVAAAVLDHCDELDGIKDGLIEDPLICDFDITTLACNSTTTSLNSTQCLTPAEATAFQKIYDGPRNSTGHSLYPGFSFGSENEILPQTSGSLSGSFTASILQNVVFRNLSYDLSTFDWDSDIALVNQRAGSLIDEISPDLSAFRARGGKLIVTQGWSDQYNAATWPIQHKEQLEEAMDGDIADWFALFMMPGGGHCGTTISHGAYAQTPQSLWSLVKWVENREAPHDMLFSGSPSGSNVTRKLCPWPETAEYVGGAPWDWSSFVCSALTQVRQ</sequence>
<keyword evidence="7" id="KW-0106">Calcium</keyword>
<keyword evidence="3" id="KW-0119">Carbohydrate metabolism</keyword>
<dbReference type="InterPro" id="IPR029058">
    <property type="entry name" value="AB_hydrolase_fold"/>
</dbReference>
<comment type="similarity">
    <text evidence="1 10">Belongs to the tannase family.</text>
</comment>
<comment type="catalytic activity">
    <reaction evidence="9">
        <text>feruloyl-polysaccharide + H2O = ferulate + polysaccharide.</text>
        <dbReference type="EC" id="3.1.1.73"/>
    </reaction>
</comment>
<evidence type="ECO:0000256" key="8">
    <source>
        <dbReference type="ARBA" id="ARBA00023157"/>
    </source>
</evidence>
<dbReference type="EC" id="3.1.1.-" evidence="10"/>